<accession>A0A0N4Z5X0</accession>
<dbReference type="Proteomes" id="UP000038045">
    <property type="component" value="Unplaced"/>
</dbReference>
<evidence type="ECO:0000313" key="3">
    <source>
        <dbReference type="WBParaSite" id="PTRK_0000251500.1"/>
    </source>
</evidence>
<dbReference type="WBParaSite" id="PTRK_0000251500.1">
    <property type="protein sequence ID" value="PTRK_0000251500.1"/>
    <property type="gene ID" value="PTRK_0000251500"/>
</dbReference>
<evidence type="ECO:0000313" key="2">
    <source>
        <dbReference type="Proteomes" id="UP000038045"/>
    </source>
</evidence>
<organism evidence="2 3">
    <name type="scientific">Parastrongyloides trichosuri</name>
    <name type="common">Possum-specific nematode worm</name>
    <dbReference type="NCBI Taxonomy" id="131310"/>
    <lineage>
        <taxon>Eukaryota</taxon>
        <taxon>Metazoa</taxon>
        <taxon>Ecdysozoa</taxon>
        <taxon>Nematoda</taxon>
        <taxon>Chromadorea</taxon>
        <taxon>Rhabditida</taxon>
        <taxon>Tylenchina</taxon>
        <taxon>Panagrolaimomorpha</taxon>
        <taxon>Strongyloidoidea</taxon>
        <taxon>Strongyloididae</taxon>
        <taxon>Parastrongyloides</taxon>
    </lineage>
</organism>
<dbReference type="AlphaFoldDB" id="A0A0N4Z5X0"/>
<proteinExistence type="predicted"/>
<name>A0A0N4Z5X0_PARTI</name>
<dbReference type="SUPFAM" id="SSF50978">
    <property type="entry name" value="WD40 repeat-like"/>
    <property type="match status" value="1"/>
</dbReference>
<dbReference type="InterPro" id="IPR015943">
    <property type="entry name" value="WD40/YVTN_repeat-like_dom_sf"/>
</dbReference>
<sequence length="200" mass="22056">MVDDKQFPSYMKNETLSQAASYRGTNFSDPYFIENNDVNFSTNNSFSDDVFFADGEPRLNYERIVGDIEQCFSSQSPTAITFSDKFIAAGFKLGYILLFDHTGLGHKEIPTRKHNAKILSLSFDGKSNYLGSLSADGMISVFGLSSSTLNVIINLKEVPNSICLSPDYYVQGNGAKLVIGGKNLLLYKKGFISGTIEVSY</sequence>
<evidence type="ECO:0000259" key="1">
    <source>
        <dbReference type="Pfam" id="PF23411"/>
    </source>
</evidence>
<reference evidence="3" key="1">
    <citation type="submission" date="2017-02" db="UniProtKB">
        <authorList>
            <consortium name="WormBaseParasite"/>
        </authorList>
    </citation>
    <scope>IDENTIFICATION</scope>
</reference>
<dbReference type="Gene3D" id="2.130.10.10">
    <property type="entry name" value="YVTN repeat-like/Quinoprotein amine dehydrogenase"/>
    <property type="match status" value="1"/>
</dbReference>
<feature type="domain" description="Vps41 beta-propeller" evidence="1">
    <location>
        <begin position="59"/>
        <end position="192"/>
    </location>
</feature>
<protein>
    <submittedName>
        <fullName evidence="3">WD_REPEATS_REGION domain-containing protein</fullName>
    </submittedName>
</protein>
<dbReference type="InterPro" id="IPR057780">
    <property type="entry name" value="Beta-prop_Vps41"/>
</dbReference>
<dbReference type="STRING" id="131310.A0A0N4Z5X0"/>
<dbReference type="InterPro" id="IPR036322">
    <property type="entry name" value="WD40_repeat_dom_sf"/>
</dbReference>
<keyword evidence="2" id="KW-1185">Reference proteome</keyword>
<dbReference type="Pfam" id="PF23411">
    <property type="entry name" value="Beta-prop_Vps41"/>
    <property type="match status" value="1"/>
</dbReference>